<accession>A0A0N4Y8T0</accession>
<evidence type="ECO:0000259" key="2">
    <source>
        <dbReference type="Pfam" id="PF07245"/>
    </source>
</evidence>
<dbReference type="EMBL" id="UYSL01020818">
    <property type="protein sequence ID" value="VDL76246.1"/>
    <property type="molecule type" value="Genomic_DNA"/>
</dbReference>
<dbReference type="Pfam" id="PF07245">
    <property type="entry name" value="Phlebovirus_G2"/>
    <property type="match status" value="1"/>
</dbReference>
<evidence type="ECO:0000313" key="3">
    <source>
        <dbReference type="EMBL" id="VDL76246.1"/>
    </source>
</evidence>
<proteinExistence type="predicted"/>
<evidence type="ECO:0000256" key="1">
    <source>
        <dbReference type="SAM" id="Phobius"/>
    </source>
</evidence>
<dbReference type="WBParaSite" id="NBR_0001265601-mRNA-1">
    <property type="protein sequence ID" value="NBR_0001265601-mRNA-1"/>
    <property type="gene ID" value="NBR_0001265601"/>
</dbReference>
<dbReference type="Gene3D" id="2.60.40.3770">
    <property type="match status" value="1"/>
</dbReference>
<feature type="domain" description="Phlebovirus glycoprotein G2 fusion" evidence="2">
    <location>
        <begin position="1"/>
        <end position="165"/>
    </location>
</feature>
<sequence>NDEVYEVFRCPSWQEKLELEILSEDIKGRASEDTVFLYPTIPEKHGEMRITLSSLSIPPLPALNTHFVTNGEEIALWNEQNKIALRCDSREQARELSCSVSHDCVCQPAKLRAICRCSQFSISTEFRDDVKNRLPSRQYCATFVKSKLNNGSVSALISELVAAELLITIKYDMQLVVKELTDSVCTIPDTMVEGCYNCKQGAVGEVTCTGIGRPHRAEIRCGDHYFTVPCSEKGDKSRIRFSSTKARVALQCSVSCGSKSTHFEVTGIPKWVKPFNEVVAMILKGEGTVPEEIVLQDFGHILDTIIFGYKAVALAAVGFLAAILLGYIFFWTCGMKIMSSPVRALVWMIGMSFKAATTILTSILVAFKARACRKSFSMEEQHVKQL</sequence>
<dbReference type="Proteomes" id="UP000271162">
    <property type="component" value="Unassembled WGS sequence"/>
</dbReference>
<gene>
    <name evidence="3" type="ORF">NBR_LOCUS12657</name>
</gene>
<reference evidence="3 4" key="2">
    <citation type="submission" date="2018-11" db="EMBL/GenBank/DDBJ databases">
        <authorList>
            <consortium name="Pathogen Informatics"/>
        </authorList>
    </citation>
    <scope>NUCLEOTIDE SEQUENCE [LARGE SCALE GENOMIC DNA]</scope>
</reference>
<feature type="transmembrane region" description="Helical" evidence="1">
    <location>
        <begin position="344"/>
        <end position="367"/>
    </location>
</feature>
<protein>
    <submittedName>
        <fullName evidence="5">Phlebovirus_G2 domain-containing protein</fullName>
    </submittedName>
</protein>
<keyword evidence="1" id="KW-1133">Transmembrane helix</keyword>
<evidence type="ECO:0000313" key="5">
    <source>
        <dbReference type="WBParaSite" id="NBR_0001265601-mRNA-1"/>
    </source>
</evidence>
<keyword evidence="4" id="KW-1185">Reference proteome</keyword>
<dbReference type="InterPro" id="IPR009878">
    <property type="entry name" value="Phlebovirus_G2_fusion"/>
</dbReference>
<dbReference type="AlphaFoldDB" id="A0A0N4Y8T0"/>
<keyword evidence="1" id="KW-0812">Transmembrane</keyword>
<feature type="transmembrane region" description="Helical" evidence="1">
    <location>
        <begin position="311"/>
        <end position="332"/>
    </location>
</feature>
<reference evidence="5" key="1">
    <citation type="submission" date="2017-02" db="UniProtKB">
        <authorList>
            <consortium name="WormBaseParasite"/>
        </authorList>
    </citation>
    <scope>IDENTIFICATION</scope>
</reference>
<keyword evidence="1" id="KW-0472">Membrane</keyword>
<name>A0A0N4Y8T0_NIPBR</name>
<evidence type="ECO:0000313" key="4">
    <source>
        <dbReference type="Proteomes" id="UP000271162"/>
    </source>
</evidence>
<organism evidence="5">
    <name type="scientific">Nippostrongylus brasiliensis</name>
    <name type="common">Rat hookworm</name>
    <dbReference type="NCBI Taxonomy" id="27835"/>
    <lineage>
        <taxon>Eukaryota</taxon>
        <taxon>Metazoa</taxon>
        <taxon>Ecdysozoa</taxon>
        <taxon>Nematoda</taxon>
        <taxon>Chromadorea</taxon>
        <taxon>Rhabditida</taxon>
        <taxon>Rhabditina</taxon>
        <taxon>Rhabditomorpha</taxon>
        <taxon>Strongyloidea</taxon>
        <taxon>Heligmosomidae</taxon>
        <taxon>Nippostrongylus</taxon>
    </lineage>
</organism>